<evidence type="ECO:0000313" key="8">
    <source>
        <dbReference type="Proteomes" id="UP000238314"/>
    </source>
</evidence>
<dbReference type="STRING" id="551459.SAMN05421796_10832"/>
<dbReference type="GO" id="GO:0044550">
    <property type="term" value="P:secondary metabolite biosynthetic process"/>
    <property type="evidence" value="ECO:0007669"/>
    <property type="project" value="TreeGrafter"/>
</dbReference>
<dbReference type="GO" id="GO:0006633">
    <property type="term" value="P:fatty acid biosynthetic process"/>
    <property type="evidence" value="ECO:0007669"/>
    <property type="project" value="InterPro"/>
</dbReference>
<dbReference type="OrthoDB" id="9815506at2"/>
<gene>
    <name evidence="5" type="ORF">B0A70_14450</name>
    <name evidence="6" type="ORF">SAMN05421796_10832</name>
</gene>
<dbReference type="PANTHER" id="PTHR34069:SF2">
    <property type="entry name" value="BETA-KETOACYL-[ACYL-CARRIER-PROTEIN] SYNTHASE III"/>
    <property type="match status" value="1"/>
</dbReference>
<dbReference type="Pfam" id="PF08541">
    <property type="entry name" value="ACP_syn_III_C"/>
    <property type="match status" value="1"/>
</dbReference>
<evidence type="ECO:0000313" key="7">
    <source>
        <dbReference type="Proteomes" id="UP000186246"/>
    </source>
</evidence>
<dbReference type="Proteomes" id="UP000186246">
    <property type="component" value="Unassembled WGS sequence"/>
</dbReference>
<dbReference type="InterPro" id="IPR013751">
    <property type="entry name" value="ACP_syn_III_N"/>
</dbReference>
<protein>
    <submittedName>
        <fullName evidence="6">3-oxoacyl-[acyl-carrier-protein] synthase-3</fullName>
    </submittedName>
    <submittedName>
        <fullName evidence="5">Beta-ketoacyl-ACP reductase</fullName>
    </submittedName>
</protein>
<reference evidence="5 8" key="1">
    <citation type="submission" date="2016-11" db="EMBL/GenBank/DDBJ databases">
        <title>Whole genomes of Flavobacteriaceae.</title>
        <authorList>
            <person name="Stine C."/>
            <person name="Li C."/>
            <person name="Tadesse D."/>
        </authorList>
    </citation>
    <scope>NUCLEOTIDE SEQUENCE [LARGE SCALE GENOMIC DNA]</scope>
    <source>
        <strain evidence="5 8">DSM 21068</strain>
    </source>
</reference>
<organism evidence="6 7">
    <name type="scientific">Chryseobacterium piscicola</name>
    <dbReference type="NCBI Taxonomy" id="551459"/>
    <lineage>
        <taxon>Bacteria</taxon>
        <taxon>Pseudomonadati</taxon>
        <taxon>Bacteroidota</taxon>
        <taxon>Flavobacteriia</taxon>
        <taxon>Flavobacteriales</taxon>
        <taxon>Weeksellaceae</taxon>
        <taxon>Chryseobacterium group</taxon>
        <taxon>Chryseobacterium</taxon>
    </lineage>
</organism>
<dbReference type="Proteomes" id="UP000238314">
    <property type="component" value="Unassembled WGS sequence"/>
</dbReference>
<sequence>MALFSIENVRIAGVVSAVPPHIVNNLENDLFSTREEAEKFISVTGIAEKRHVDSKTCTSDLCIKAANDLLEKLNWQKEDIDIVVMVTQTPDYPVPNTSIIIQDKLGLPKSTVCFDVPLGCSGYIYGLSILSNFLQNGQLKKGLLLVGDTLSKQCSPLDKATYPLFGDAGTATALQYSVGGKMDFNLWSDGSGFEDIIVPEGGYRKPFTEESLVLKEDKDGNKRSGINTYMNGTNVFSFGIGTVTQELKKFIEHFQIDKEQIKYFYFHQANRFMNDMIRKKLKLTTEQVPYSLDKYGNTSSATIPVTMTKQDTNLENTEVVMCGFGVGLSIGIVRMKFEEGIINDLIEY</sequence>
<feature type="domain" description="Beta-ketoacyl-[acyl-carrier-protein] synthase III C-terminal" evidence="3">
    <location>
        <begin position="254"/>
        <end position="334"/>
    </location>
</feature>
<evidence type="ECO:0000256" key="2">
    <source>
        <dbReference type="ARBA" id="ARBA00023315"/>
    </source>
</evidence>
<dbReference type="CDD" id="cd00830">
    <property type="entry name" value="KAS_III"/>
    <property type="match status" value="1"/>
</dbReference>
<keyword evidence="1" id="KW-0808">Transferase</keyword>
<dbReference type="SUPFAM" id="SSF53901">
    <property type="entry name" value="Thiolase-like"/>
    <property type="match status" value="1"/>
</dbReference>
<dbReference type="GO" id="GO:0004315">
    <property type="term" value="F:3-oxoacyl-[acyl-carrier-protein] synthase activity"/>
    <property type="evidence" value="ECO:0007669"/>
    <property type="project" value="InterPro"/>
</dbReference>
<evidence type="ECO:0000256" key="1">
    <source>
        <dbReference type="ARBA" id="ARBA00022679"/>
    </source>
</evidence>
<evidence type="ECO:0000313" key="6">
    <source>
        <dbReference type="EMBL" id="SIS98115.1"/>
    </source>
</evidence>
<feature type="domain" description="Beta-ketoacyl-[acyl-carrier-protein] synthase III N-terminal" evidence="4">
    <location>
        <begin position="114"/>
        <end position="190"/>
    </location>
</feature>
<dbReference type="EMBL" id="FTOJ01000008">
    <property type="protein sequence ID" value="SIS98115.1"/>
    <property type="molecule type" value="Genomic_DNA"/>
</dbReference>
<dbReference type="Gene3D" id="3.40.47.10">
    <property type="match status" value="1"/>
</dbReference>
<evidence type="ECO:0000259" key="4">
    <source>
        <dbReference type="Pfam" id="PF08545"/>
    </source>
</evidence>
<dbReference type="RefSeq" id="WP_076452259.1">
    <property type="nucleotide sequence ID" value="NZ_FTOJ01000008.1"/>
</dbReference>
<accession>A0A1N7NIA0</accession>
<name>A0A1N7NIA0_9FLAO</name>
<keyword evidence="8" id="KW-1185">Reference proteome</keyword>
<keyword evidence="2" id="KW-0012">Acyltransferase</keyword>
<evidence type="ECO:0000259" key="3">
    <source>
        <dbReference type="Pfam" id="PF08541"/>
    </source>
</evidence>
<reference evidence="6" key="3">
    <citation type="submission" date="2017-01" db="EMBL/GenBank/DDBJ databases">
        <authorList>
            <person name="Mah S.A."/>
            <person name="Swanson W.J."/>
            <person name="Moy G.W."/>
            <person name="Vacquier V.D."/>
        </authorList>
    </citation>
    <scope>NUCLEOTIDE SEQUENCE [LARGE SCALE GENOMIC DNA]</scope>
    <source>
        <strain evidence="6">DSM 21068</strain>
    </source>
</reference>
<dbReference type="InterPro" id="IPR016039">
    <property type="entry name" value="Thiolase-like"/>
</dbReference>
<dbReference type="InterPro" id="IPR013747">
    <property type="entry name" value="ACP_syn_III_C"/>
</dbReference>
<dbReference type="EMBL" id="MUGO01000024">
    <property type="protein sequence ID" value="PQA90521.1"/>
    <property type="molecule type" value="Genomic_DNA"/>
</dbReference>
<reference evidence="7" key="2">
    <citation type="submission" date="2017-01" db="EMBL/GenBank/DDBJ databases">
        <authorList>
            <person name="Varghese N."/>
            <person name="Submissions S."/>
        </authorList>
    </citation>
    <scope>NUCLEOTIDE SEQUENCE [LARGE SCALE GENOMIC DNA]</scope>
    <source>
        <strain evidence="7">DSM 21068</strain>
    </source>
</reference>
<dbReference type="Pfam" id="PF08545">
    <property type="entry name" value="ACP_syn_III"/>
    <property type="match status" value="1"/>
</dbReference>
<dbReference type="PANTHER" id="PTHR34069">
    <property type="entry name" value="3-OXOACYL-[ACYL-CARRIER-PROTEIN] SYNTHASE 3"/>
    <property type="match status" value="1"/>
</dbReference>
<evidence type="ECO:0000313" key="5">
    <source>
        <dbReference type="EMBL" id="PQA90521.1"/>
    </source>
</evidence>
<proteinExistence type="predicted"/>
<dbReference type="AlphaFoldDB" id="A0A1N7NIA0"/>